<dbReference type="Proteomes" id="UP000020773">
    <property type="component" value="Unassembled WGS sequence"/>
</dbReference>
<sequence>MLFRTIPRVPACCLLGHFSLRRQSAGVLGSPFPLFSGRRASPDACYNWKDI</sequence>
<evidence type="ECO:0000313" key="1">
    <source>
        <dbReference type="EMBL" id="EXY91831.1"/>
    </source>
</evidence>
<gene>
    <name evidence="1" type="ORF">M125_1342</name>
</gene>
<reference evidence="1 2" key="1">
    <citation type="submission" date="2014-02" db="EMBL/GenBank/DDBJ databases">
        <authorList>
            <person name="Sears C."/>
            <person name="Carroll K."/>
            <person name="Sack B.R."/>
            <person name="Qadri F."/>
            <person name="Myers L.L."/>
            <person name="Chung G.-T."/>
            <person name="Escheverria P."/>
            <person name="Fraser C.M."/>
            <person name="Sadzewicz L."/>
            <person name="Shefchek K.A."/>
            <person name="Tallon L."/>
            <person name="Das S.P."/>
            <person name="Daugherty S."/>
            <person name="Mongodin E.F."/>
        </authorList>
    </citation>
    <scope>NUCLEOTIDE SEQUENCE [LARGE SCALE GENOMIC DNA]</scope>
    <source>
        <strain evidence="2">3998T(B)3</strain>
    </source>
</reference>
<evidence type="ECO:0000313" key="2">
    <source>
        <dbReference type="Proteomes" id="UP000020773"/>
    </source>
</evidence>
<comment type="caution">
    <text evidence="1">The sequence shown here is derived from an EMBL/GenBank/DDBJ whole genome shotgun (WGS) entry which is preliminary data.</text>
</comment>
<name>A0A015V913_BACFG</name>
<accession>A0A015V913</accession>
<proteinExistence type="predicted"/>
<protein>
    <submittedName>
        <fullName evidence="1">Uncharacterized protein</fullName>
    </submittedName>
</protein>
<dbReference type="PATRIC" id="fig|1339316.3.peg.1304"/>
<dbReference type="EMBL" id="JGDB01000027">
    <property type="protein sequence ID" value="EXY91831.1"/>
    <property type="molecule type" value="Genomic_DNA"/>
</dbReference>
<dbReference type="AlphaFoldDB" id="A0A015V913"/>
<organism evidence="1 2">
    <name type="scientific">Bacteroides fragilis str. 3998T(B)3</name>
    <dbReference type="NCBI Taxonomy" id="1339316"/>
    <lineage>
        <taxon>Bacteria</taxon>
        <taxon>Pseudomonadati</taxon>
        <taxon>Bacteroidota</taxon>
        <taxon>Bacteroidia</taxon>
        <taxon>Bacteroidales</taxon>
        <taxon>Bacteroidaceae</taxon>
        <taxon>Bacteroides</taxon>
    </lineage>
</organism>